<dbReference type="EMBL" id="UYWY01019407">
    <property type="protein sequence ID" value="VDM37155.1"/>
    <property type="molecule type" value="Genomic_DNA"/>
</dbReference>
<name>A0A183UBN4_TOXCA</name>
<feature type="region of interest" description="Disordered" evidence="1">
    <location>
        <begin position="34"/>
        <end position="57"/>
    </location>
</feature>
<evidence type="ECO:0000256" key="1">
    <source>
        <dbReference type="SAM" id="MobiDB-lite"/>
    </source>
</evidence>
<keyword evidence="3" id="KW-1185">Reference proteome</keyword>
<feature type="compositionally biased region" description="Basic and acidic residues" evidence="1">
    <location>
        <begin position="41"/>
        <end position="50"/>
    </location>
</feature>
<accession>A0A183UBN4</accession>
<evidence type="ECO:0000313" key="3">
    <source>
        <dbReference type="Proteomes" id="UP000050794"/>
    </source>
</evidence>
<proteinExistence type="predicted"/>
<evidence type="ECO:0000313" key="4">
    <source>
        <dbReference type="WBParaSite" id="TCNE_0000590401-mRNA-1"/>
    </source>
</evidence>
<dbReference type="AlphaFoldDB" id="A0A183UBN4"/>
<reference evidence="4" key="1">
    <citation type="submission" date="2016-06" db="UniProtKB">
        <authorList>
            <consortium name="WormBaseParasite"/>
        </authorList>
    </citation>
    <scope>IDENTIFICATION</scope>
</reference>
<dbReference type="Proteomes" id="UP000050794">
    <property type="component" value="Unassembled WGS sequence"/>
</dbReference>
<gene>
    <name evidence="2" type="ORF">TCNE_LOCUS5904</name>
</gene>
<dbReference type="InterPro" id="IPR005312">
    <property type="entry name" value="DUF1759"/>
</dbReference>
<dbReference type="WBParaSite" id="TCNE_0000590401-mRNA-1">
    <property type="protein sequence ID" value="TCNE_0000590401-mRNA-1"/>
    <property type="gene ID" value="TCNE_0000590401"/>
</dbReference>
<reference evidence="2 3" key="2">
    <citation type="submission" date="2018-11" db="EMBL/GenBank/DDBJ databases">
        <authorList>
            <consortium name="Pathogen Informatics"/>
        </authorList>
    </citation>
    <scope>NUCLEOTIDE SEQUENCE [LARGE SCALE GENOMIC DNA]</scope>
</reference>
<evidence type="ECO:0000313" key="2">
    <source>
        <dbReference type="EMBL" id="VDM37155.1"/>
    </source>
</evidence>
<dbReference type="PANTHER" id="PTHR47331">
    <property type="entry name" value="PHD-TYPE DOMAIN-CONTAINING PROTEIN"/>
    <property type="match status" value="1"/>
</dbReference>
<dbReference type="Pfam" id="PF03564">
    <property type="entry name" value="DUF1759"/>
    <property type="match status" value="1"/>
</dbReference>
<organism evidence="3 4">
    <name type="scientific">Toxocara canis</name>
    <name type="common">Canine roundworm</name>
    <dbReference type="NCBI Taxonomy" id="6265"/>
    <lineage>
        <taxon>Eukaryota</taxon>
        <taxon>Metazoa</taxon>
        <taxon>Ecdysozoa</taxon>
        <taxon>Nematoda</taxon>
        <taxon>Chromadorea</taxon>
        <taxon>Rhabditida</taxon>
        <taxon>Spirurina</taxon>
        <taxon>Ascaridomorpha</taxon>
        <taxon>Ascaridoidea</taxon>
        <taxon>Toxocaridae</taxon>
        <taxon>Toxocara</taxon>
    </lineage>
</organism>
<sequence>MTKVENEEEMEIMRSKVIRDLSLVEKGVEKINKVTNARRSSGREENDSRFTPHHTSQFHGDSLEWRGFWDPFEVLVDTQPIPLVTKITHLASCLHGKAKEAIAGLPITNESYQEAKQVLTKKFGNSAIVKRHLYRTLQTLPICSDKTSDLKRFHDALSQACRELRAPGEPLDNLPLVLSLLQKFPATILEEMTRDKVAQELDMELIKEGLDKYLTKKEEFASLLDSERRTSGHTELQKRTANFATALAVEETNTARGCIL</sequence>
<protein>
    <submittedName>
        <fullName evidence="2 4">Uncharacterized protein</fullName>
    </submittedName>
</protein>